<sequence>MHGLPPELMDAVIEQMDIADEESLRSCSLVCRSLVYLAQRRLFRSLKLYTDPSYRRHPPWPVKGSKSTTFTRFHSVFKSSPHLAQYVRDLTIHLHWKVDDGLIGNVLPPLCQIERLSIQGFCSFWSWDPTPTPTSPCWDLIQLPTLRLLRLSITKGLPPVLLSYATATFLQFIIENITIDDNFQTNGAPSFLAGETRAGRSSPMDHLIILSLSNGAVCGFLLRDDTRNALGSSTFAFPAPVAREALASCGTPPSDPPSHTSSCSDGPFHISWVQLLFRFSPRSESSSSTST</sequence>
<dbReference type="PROSITE" id="PS50181">
    <property type="entry name" value="FBOX"/>
    <property type="match status" value="1"/>
</dbReference>
<proteinExistence type="predicted"/>
<gene>
    <name evidence="2" type="ORF">DFH08DRAFT_897202</name>
</gene>
<accession>A0AAD6Z8H6</accession>
<keyword evidence="3" id="KW-1185">Reference proteome</keyword>
<feature type="domain" description="F-box" evidence="1">
    <location>
        <begin position="1"/>
        <end position="46"/>
    </location>
</feature>
<dbReference type="AlphaFoldDB" id="A0AAD6Z8H6"/>
<evidence type="ECO:0000313" key="3">
    <source>
        <dbReference type="Proteomes" id="UP001218218"/>
    </source>
</evidence>
<comment type="caution">
    <text evidence="2">The sequence shown here is derived from an EMBL/GenBank/DDBJ whole genome shotgun (WGS) entry which is preliminary data.</text>
</comment>
<reference evidence="2" key="1">
    <citation type="submission" date="2023-03" db="EMBL/GenBank/DDBJ databases">
        <title>Massive genome expansion in bonnet fungi (Mycena s.s.) driven by repeated elements and novel gene families across ecological guilds.</title>
        <authorList>
            <consortium name="Lawrence Berkeley National Laboratory"/>
            <person name="Harder C.B."/>
            <person name="Miyauchi S."/>
            <person name="Viragh M."/>
            <person name="Kuo A."/>
            <person name="Thoen E."/>
            <person name="Andreopoulos B."/>
            <person name="Lu D."/>
            <person name="Skrede I."/>
            <person name="Drula E."/>
            <person name="Henrissat B."/>
            <person name="Morin E."/>
            <person name="Kohler A."/>
            <person name="Barry K."/>
            <person name="LaButti K."/>
            <person name="Morin E."/>
            <person name="Salamov A."/>
            <person name="Lipzen A."/>
            <person name="Mereny Z."/>
            <person name="Hegedus B."/>
            <person name="Baldrian P."/>
            <person name="Stursova M."/>
            <person name="Weitz H."/>
            <person name="Taylor A."/>
            <person name="Grigoriev I.V."/>
            <person name="Nagy L.G."/>
            <person name="Martin F."/>
            <person name="Kauserud H."/>
        </authorList>
    </citation>
    <scope>NUCLEOTIDE SEQUENCE</scope>
    <source>
        <strain evidence="2">CBHHK002</strain>
    </source>
</reference>
<dbReference type="Proteomes" id="UP001218218">
    <property type="component" value="Unassembled WGS sequence"/>
</dbReference>
<dbReference type="InterPro" id="IPR001810">
    <property type="entry name" value="F-box_dom"/>
</dbReference>
<evidence type="ECO:0000313" key="2">
    <source>
        <dbReference type="EMBL" id="KAJ7312261.1"/>
    </source>
</evidence>
<organism evidence="2 3">
    <name type="scientific">Mycena albidolilacea</name>
    <dbReference type="NCBI Taxonomy" id="1033008"/>
    <lineage>
        <taxon>Eukaryota</taxon>
        <taxon>Fungi</taxon>
        <taxon>Dikarya</taxon>
        <taxon>Basidiomycota</taxon>
        <taxon>Agaricomycotina</taxon>
        <taxon>Agaricomycetes</taxon>
        <taxon>Agaricomycetidae</taxon>
        <taxon>Agaricales</taxon>
        <taxon>Marasmiineae</taxon>
        <taxon>Mycenaceae</taxon>
        <taxon>Mycena</taxon>
    </lineage>
</organism>
<name>A0AAD6Z8H6_9AGAR</name>
<dbReference type="EMBL" id="JARIHO010000073">
    <property type="protein sequence ID" value="KAJ7312261.1"/>
    <property type="molecule type" value="Genomic_DNA"/>
</dbReference>
<protein>
    <recommendedName>
        <fullName evidence="1">F-box domain-containing protein</fullName>
    </recommendedName>
</protein>
<evidence type="ECO:0000259" key="1">
    <source>
        <dbReference type="PROSITE" id="PS50181"/>
    </source>
</evidence>